<evidence type="ECO:0000313" key="2">
    <source>
        <dbReference type="EMBL" id="KAL2334962.1"/>
    </source>
</evidence>
<sequence>MTLCPKDLFDVFSYLPAKAIYKFKCVNKSVSRLPAETYFARKQTENSMRMDDTCFFLQQDTSQWYNVQVQLYPLPEKESSGVSKDVLRLLSHSRVLSSTKGLILCRTIDMMTVKLFICNPATKSWLSIPTPEKVEEKPYNDLTMALLESSDDCDDYMVFYIEGPIDWSSNYLCKFYKPKEGVWKTKETAFFAGARNMKLNMPVHCNGAIHFISDCSPYLTKENCFFRPYIMSYNLENGTSTMLRVPKEARRGSHDLSCDMSIFSWGKNQSSICLVRLRKSVFTIWILKDYHSNRWLRILKVRTKVMGLREEDPKITGFTVMNSDFLILATMVRAYSYGLTQENYMKVQEICQHEYESKVCFTSYSDTLRPCGLGATGMPC</sequence>
<dbReference type="Pfam" id="PF24750">
    <property type="entry name" value="b-prop_At3g26010-like"/>
    <property type="match status" value="1"/>
</dbReference>
<organism evidence="2 3">
    <name type="scientific">Flemingia macrophylla</name>
    <dbReference type="NCBI Taxonomy" id="520843"/>
    <lineage>
        <taxon>Eukaryota</taxon>
        <taxon>Viridiplantae</taxon>
        <taxon>Streptophyta</taxon>
        <taxon>Embryophyta</taxon>
        <taxon>Tracheophyta</taxon>
        <taxon>Spermatophyta</taxon>
        <taxon>Magnoliopsida</taxon>
        <taxon>eudicotyledons</taxon>
        <taxon>Gunneridae</taxon>
        <taxon>Pentapetalae</taxon>
        <taxon>rosids</taxon>
        <taxon>fabids</taxon>
        <taxon>Fabales</taxon>
        <taxon>Fabaceae</taxon>
        <taxon>Papilionoideae</taxon>
        <taxon>50 kb inversion clade</taxon>
        <taxon>NPAAA clade</taxon>
        <taxon>indigoferoid/millettioid clade</taxon>
        <taxon>Phaseoleae</taxon>
        <taxon>Flemingia</taxon>
    </lineage>
</organism>
<dbReference type="Proteomes" id="UP001603857">
    <property type="component" value="Unassembled WGS sequence"/>
</dbReference>
<comment type="caution">
    <text evidence="2">The sequence shown here is derived from an EMBL/GenBank/DDBJ whole genome shotgun (WGS) entry which is preliminary data.</text>
</comment>
<accession>A0ABD1MGM7</accession>
<evidence type="ECO:0000259" key="1">
    <source>
        <dbReference type="Pfam" id="PF24750"/>
    </source>
</evidence>
<reference evidence="2 3" key="1">
    <citation type="submission" date="2024-08" db="EMBL/GenBank/DDBJ databases">
        <title>Insights into the chromosomal genome structure of Flemingia macrophylla.</title>
        <authorList>
            <person name="Ding Y."/>
            <person name="Zhao Y."/>
            <person name="Bi W."/>
            <person name="Wu M."/>
            <person name="Zhao G."/>
            <person name="Gong Y."/>
            <person name="Li W."/>
            <person name="Zhang P."/>
        </authorList>
    </citation>
    <scope>NUCLEOTIDE SEQUENCE [LARGE SCALE GENOMIC DNA]</scope>
    <source>
        <strain evidence="2">DYQJB</strain>
        <tissue evidence="2">Leaf</tissue>
    </source>
</reference>
<feature type="domain" description="F-box protein At3g26010-like beta-propeller" evidence="1">
    <location>
        <begin position="90"/>
        <end position="217"/>
    </location>
</feature>
<dbReference type="PANTHER" id="PTHR31672:SF13">
    <property type="entry name" value="F-BOX PROTEIN CPR30-LIKE"/>
    <property type="match status" value="1"/>
</dbReference>
<evidence type="ECO:0000313" key="3">
    <source>
        <dbReference type="Proteomes" id="UP001603857"/>
    </source>
</evidence>
<gene>
    <name evidence="2" type="ORF">Fmac_016175</name>
</gene>
<name>A0ABD1MGM7_9FABA</name>
<dbReference type="InterPro" id="IPR056592">
    <property type="entry name" value="Beta-prop_At3g26010-like"/>
</dbReference>
<protein>
    <recommendedName>
        <fullName evidence="1">F-box protein At3g26010-like beta-propeller domain-containing protein</fullName>
    </recommendedName>
</protein>
<dbReference type="AlphaFoldDB" id="A0ABD1MGM7"/>
<keyword evidence="3" id="KW-1185">Reference proteome</keyword>
<dbReference type="InterPro" id="IPR050796">
    <property type="entry name" value="SCF_F-box_component"/>
</dbReference>
<dbReference type="PANTHER" id="PTHR31672">
    <property type="entry name" value="BNACNNG10540D PROTEIN"/>
    <property type="match status" value="1"/>
</dbReference>
<proteinExistence type="predicted"/>
<dbReference type="EMBL" id="JBGMDY010000005">
    <property type="protein sequence ID" value="KAL2334962.1"/>
    <property type="molecule type" value="Genomic_DNA"/>
</dbReference>